<keyword evidence="3" id="KW-1185">Reference proteome</keyword>
<dbReference type="RefSeq" id="WP_149110461.1">
    <property type="nucleotide sequence ID" value="NZ_CP042425.1"/>
</dbReference>
<keyword evidence="1" id="KW-0812">Transmembrane</keyword>
<dbReference type="EMBL" id="CP042425">
    <property type="protein sequence ID" value="QEL15666.1"/>
    <property type="molecule type" value="Genomic_DNA"/>
</dbReference>
<accession>A0A5C1AC97</accession>
<dbReference type="OrthoDB" id="290858at2"/>
<evidence type="ECO:0000313" key="3">
    <source>
        <dbReference type="Proteomes" id="UP000324974"/>
    </source>
</evidence>
<keyword evidence="1" id="KW-1133">Transmembrane helix</keyword>
<evidence type="ECO:0000256" key="1">
    <source>
        <dbReference type="SAM" id="Phobius"/>
    </source>
</evidence>
<keyword evidence="1" id="KW-0472">Membrane</keyword>
<name>A0A5C1AC97_9BACT</name>
<reference evidence="3" key="1">
    <citation type="submission" date="2019-08" db="EMBL/GenBank/DDBJ databases">
        <title>Limnoglobus roseus gen. nov., sp. nov., a novel freshwater planctomycete with a giant genome from the family Gemmataceae.</title>
        <authorList>
            <person name="Kulichevskaya I.S."/>
            <person name="Naumoff D.G."/>
            <person name="Miroshnikov K."/>
            <person name="Ivanova A."/>
            <person name="Philippov D.A."/>
            <person name="Hakobyan A."/>
            <person name="Rijpstra I.C."/>
            <person name="Sinninghe Damste J.S."/>
            <person name="Liesack W."/>
            <person name="Dedysh S.N."/>
        </authorList>
    </citation>
    <scope>NUCLEOTIDE SEQUENCE [LARGE SCALE GENOMIC DNA]</scope>
    <source>
        <strain evidence="3">PX52</strain>
    </source>
</reference>
<organism evidence="2 3">
    <name type="scientific">Limnoglobus roseus</name>
    <dbReference type="NCBI Taxonomy" id="2598579"/>
    <lineage>
        <taxon>Bacteria</taxon>
        <taxon>Pseudomonadati</taxon>
        <taxon>Planctomycetota</taxon>
        <taxon>Planctomycetia</taxon>
        <taxon>Gemmatales</taxon>
        <taxon>Gemmataceae</taxon>
        <taxon>Limnoglobus</taxon>
    </lineage>
</organism>
<dbReference type="Proteomes" id="UP000324974">
    <property type="component" value="Chromosome"/>
</dbReference>
<dbReference type="AlphaFoldDB" id="A0A5C1AC97"/>
<proteinExistence type="predicted"/>
<sequence>MRFLYFLFLVAFAGAVGYFAYLNNQQVELRFLEWHGYYSVAALVGVAYGLGMLSGWSVVGMLRRSLSRVTEYEQR</sequence>
<gene>
    <name evidence="2" type="ORF">PX52LOC_02601</name>
</gene>
<protein>
    <recommendedName>
        <fullName evidence="4">Lipopolysaccharide assembly protein A domain-containing protein</fullName>
    </recommendedName>
</protein>
<evidence type="ECO:0008006" key="4">
    <source>
        <dbReference type="Google" id="ProtNLM"/>
    </source>
</evidence>
<dbReference type="KEGG" id="lrs:PX52LOC_02601"/>
<feature type="transmembrane region" description="Helical" evidence="1">
    <location>
        <begin position="35"/>
        <end position="59"/>
    </location>
</feature>
<evidence type="ECO:0000313" key="2">
    <source>
        <dbReference type="EMBL" id="QEL15666.1"/>
    </source>
</evidence>